<dbReference type="Gene3D" id="2.60.40.10">
    <property type="entry name" value="Immunoglobulins"/>
    <property type="match status" value="1"/>
</dbReference>
<dbReference type="InterPro" id="IPR050779">
    <property type="entry name" value="Transglutaminase"/>
</dbReference>
<accession>A0A2G9R653</accession>
<dbReference type="SUPFAM" id="SSF54001">
    <property type="entry name" value="Cysteine proteinases"/>
    <property type="match status" value="1"/>
</dbReference>
<dbReference type="PANTHER" id="PTHR11590">
    <property type="entry name" value="PROTEIN-GLUTAMINE GAMMA-GLUTAMYLTRANSFERASE"/>
    <property type="match status" value="1"/>
</dbReference>
<protein>
    <recommendedName>
        <fullName evidence="1">Transglutaminase C-terminal domain-containing protein</fullName>
    </recommendedName>
</protein>
<dbReference type="Pfam" id="PF00927">
    <property type="entry name" value="Transglut_C"/>
    <property type="match status" value="1"/>
</dbReference>
<evidence type="ECO:0000259" key="1">
    <source>
        <dbReference type="Pfam" id="PF00927"/>
    </source>
</evidence>
<dbReference type="FunFam" id="2.60.40.10:FF:000171">
    <property type="entry name" value="protein-glutamine gamma-glutamyltransferase 6"/>
    <property type="match status" value="1"/>
</dbReference>
<feature type="non-terminal residue" evidence="2">
    <location>
        <position position="296"/>
    </location>
</feature>
<organism evidence="2">
    <name type="scientific">Aquarana catesbeiana</name>
    <name type="common">American bullfrog</name>
    <name type="synonym">Rana catesbeiana</name>
    <dbReference type="NCBI Taxonomy" id="8400"/>
    <lineage>
        <taxon>Eukaryota</taxon>
        <taxon>Metazoa</taxon>
        <taxon>Chordata</taxon>
        <taxon>Craniata</taxon>
        <taxon>Vertebrata</taxon>
        <taxon>Euteleostomi</taxon>
        <taxon>Amphibia</taxon>
        <taxon>Batrachia</taxon>
        <taxon>Anura</taxon>
        <taxon>Neobatrachia</taxon>
        <taxon>Ranoidea</taxon>
        <taxon>Ranidae</taxon>
        <taxon>Aquarana</taxon>
    </lineage>
</organism>
<dbReference type="InterPro" id="IPR008958">
    <property type="entry name" value="Transglutaminase_C"/>
</dbReference>
<dbReference type="InterPro" id="IPR013783">
    <property type="entry name" value="Ig-like_fold"/>
</dbReference>
<gene>
    <name evidence="2" type="ORF">AB205_0191290</name>
</gene>
<name>A0A2G9R653_AQUCT</name>
<dbReference type="EMBL" id="KV960365">
    <property type="protein sequence ID" value="PIO23367.1"/>
    <property type="molecule type" value="Genomic_DNA"/>
</dbReference>
<dbReference type="InterPro" id="IPR036985">
    <property type="entry name" value="Transglutaminase-like_sf"/>
</dbReference>
<sequence>MLYDSHGTSNEQDMIWNFHVWNESWFTRKDLGPAYNGWQVMDATPLELSEGLYRCGPAPLVAIREGDVDLKYDVGFMFASVNADLTQWITFSDGTKKRLSNDTKYIGKYISTKAVGSEDRMDVTHMYKYPEGSFEERAIFNKALDKLLQSPSVDFEKKLQLFRRKEEHQPHPGTGLRGAFSLFQKPMHGQDINMILSLKNTTSGSIKVIVNMTASSILYTGKHKHEIWKDAKALPLHSNEEKFISITLTYAMYEKYVSEDNVIRMTALCEVEGTEERILLEMDVNFARPSISFQVT</sequence>
<reference evidence="2" key="1">
    <citation type="submission" date="2017-08" db="EMBL/GenBank/DDBJ databases">
        <title>Assembly of the North American Bullfrog Genome.</title>
        <authorList>
            <person name="Warren R.L."/>
            <person name="Vandervalk B.P."/>
            <person name="Kucuk E."/>
            <person name="Birol I."/>
            <person name="Helbing C."/>
            <person name="Pandoh P."/>
            <person name="Behsaz B."/>
            <person name="Mohamadi H."/>
            <person name="Chu J."/>
            <person name="Jackman S."/>
            <person name="Hammond S.A."/>
            <person name="Veldhoen N."/>
            <person name="Kirk H."/>
            <person name="Zhao Y."/>
            <person name="Coope R."/>
            <person name="Pleasance S."/>
            <person name="Moore R."/>
            <person name="Holt R."/>
        </authorList>
    </citation>
    <scope>NUCLEOTIDE SEQUENCE</scope>
    <source>
        <strain evidence="2">Bruno</strain>
        <tissue evidence="2">Liver</tissue>
    </source>
</reference>
<dbReference type="PANTHER" id="PTHR11590:SF79">
    <property type="entry name" value="LOC100145475 PROTEIN"/>
    <property type="match status" value="1"/>
</dbReference>
<dbReference type="InterPro" id="IPR038765">
    <property type="entry name" value="Papain-like_cys_pep_sf"/>
</dbReference>
<dbReference type="SUPFAM" id="SSF49309">
    <property type="entry name" value="Transglutaminase, two C-terminal domains"/>
    <property type="match status" value="1"/>
</dbReference>
<dbReference type="AlphaFoldDB" id="A0A2G9R653"/>
<dbReference type="Gene3D" id="3.90.260.10">
    <property type="entry name" value="Transglutaminase-like"/>
    <property type="match status" value="1"/>
</dbReference>
<dbReference type="OrthoDB" id="437511at2759"/>
<dbReference type="InterPro" id="IPR036238">
    <property type="entry name" value="Transglutaminase_C_sf"/>
</dbReference>
<proteinExistence type="predicted"/>
<feature type="domain" description="Transglutaminase C-terminal" evidence="1">
    <location>
        <begin position="179"/>
        <end position="276"/>
    </location>
</feature>
<evidence type="ECO:0000313" key="2">
    <source>
        <dbReference type="EMBL" id="PIO23367.1"/>
    </source>
</evidence>
<dbReference type="GO" id="GO:0003810">
    <property type="term" value="F:protein-glutamine gamma-glutamyltransferase activity"/>
    <property type="evidence" value="ECO:0007669"/>
    <property type="project" value="InterPro"/>
</dbReference>